<dbReference type="Gene3D" id="3.30.565.10">
    <property type="entry name" value="Histidine kinase-like ATPase, C-terminal domain"/>
    <property type="match status" value="1"/>
</dbReference>
<evidence type="ECO:0000256" key="2">
    <source>
        <dbReference type="ARBA" id="ARBA00012438"/>
    </source>
</evidence>
<dbReference type="Pfam" id="PF00512">
    <property type="entry name" value="HisKA"/>
    <property type="match status" value="1"/>
</dbReference>
<evidence type="ECO:0000313" key="6">
    <source>
        <dbReference type="Proteomes" id="UP000601990"/>
    </source>
</evidence>
<dbReference type="SUPFAM" id="SSF55874">
    <property type="entry name" value="ATPase domain of HSP90 chaperone/DNA topoisomerase II/histidine kinase"/>
    <property type="match status" value="1"/>
</dbReference>
<dbReference type="PANTHER" id="PTHR43547:SF2">
    <property type="entry name" value="HYBRID SIGNAL TRANSDUCTION HISTIDINE KINASE C"/>
    <property type="match status" value="1"/>
</dbReference>
<dbReference type="SUPFAM" id="SSF47384">
    <property type="entry name" value="Homodimeric domain of signal transducing histidine kinase"/>
    <property type="match status" value="1"/>
</dbReference>
<dbReference type="CDD" id="cd00075">
    <property type="entry name" value="HATPase"/>
    <property type="match status" value="1"/>
</dbReference>
<keyword evidence="5" id="KW-0808">Transferase</keyword>
<keyword evidence="3" id="KW-0597">Phosphoprotein</keyword>
<accession>A0ABX1N787</accession>
<gene>
    <name evidence="5" type="ORF">GO608_17635</name>
</gene>
<protein>
    <recommendedName>
        <fullName evidence="2">histidine kinase</fullName>
        <ecNumber evidence="2">2.7.13.3</ecNumber>
    </recommendedName>
</protein>
<dbReference type="PROSITE" id="PS50109">
    <property type="entry name" value="HIS_KIN"/>
    <property type="match status" value="1"/>
</dbReference>
<dbReference type="EMBL" id="WTVH01000048">
    <property type="protein sequence ID" value="NMF95134.1"/>
    <property type="molecule type" value="Genomic_DNA"/>
</dbReference>
<dbReference type="SMART" id="SM00388">
    <property type="entry name" value="HisKA"/>
    <property type="match status" value="1"/>
</dbReference>
<dbReference type="PANTHER" id="PTHR43547">
    <property type="entry name" value="TWO-COMPONENT HISTIDINE KINASE"/>
    <property type="match status" value="1"/>
</dbReference>
<comment type="caution">
    <text evidence="5">The sequence shown here is derived from an EMBL/GenBank/DDBJ whole genome shotgun (WGS) entry which is preliminary data.</text>
</comment>
<keyword evidence="6" id="KW-1185">Reference proteome</keyword>
<organism evidence="5 6">
    <name type="scientific">Aromatoleum buckelii</name>
    <dbReference type="NCBI Taxonomy" id="200254"/>
    <lineage>
        <taxon>Bacteria</taxon>
        <taxon>Pseudomonadati</taxon>
        <taxon>Pseudomonadota</taxon>
        <taxon>Betaproteobacteria</taxon>
        <taxon>Rhodocyclales</taxon>
        <taxon>Rhodocyclaceae</taxon>
        <taxon>Aromatoleum</taxon>
    </lineage>
</organism>
<dbReference type="PRINTS" id="PR00344">
    <property type="entry name" value="BCTRLSENSOR"/>
</dbReference>
<dbReference type="SMART" id="SM00387">
    <property type="entry name" value="HATPase_c"/>
    <property type="match status" value="1"/>
</dbReference>
<evidence type="ECO:0000256" key="1">
    <source>
        <dbReference type="ARBA" id="ARBA00000085"/>
    </source>
</evidence>
<name>A0ABX1N787_9RHOO</name>
<reference evidence="5" key="1">
    <citation type="submission" date="2019-12" db="EMBL/GenBank/DDBJ databases">
        <title>Comparative genomics gives insights into the taxonomy of the Azoarcus-Aromatoleum group and reveals separate origins of nif in the plant-associated Azoarcus and non-plant-associated Aromatoleum sub-groups.</title>
        <authorList>
            <person name="Lafos M."/>
            <person name="Maluk M."/>
            <person name="Batista M."/>
            <person name="Junghare M."/>
            <person name="Carmona M."/>
            <person name="Faoro H."/>
            <person name="Cruz L.M."/>
            <person name="Battistoni F."/>
            <person name="De Souza E."/>
            <person name="Pedrosa F."/>
            <person name="Chen W.-M."/>
            <person name="Poole P.S."/>
            <person name="Dixon R.A."/>
            <person name="James E.K."/>
        </authorList>
    </citation>
    <scope>NUCLEOTIDE SEQUENCE</scope>
    <source>
        <strain evidence="5">U120</strain>
    </source>
</reference>
<dbReference type="GO" id="GO:0016301">
    <property type="term" value="F:kinase activity"/>
    <property type="evidence" value="ECO:0007669"/>
    <property type="project" value="UniProtKB-KW"/>
</dbReference>
<evidence type="ECO:0000313" key="5">
    <source>
        <dbReference type="EMBL" id="NMF95134.1"/>
    </source>
</evidence>
<dbReference type="InterPro" id="IPR036890">
    <property type="entry name" value="HATPase_C_sf"/>
</dbReference>
<dbReference type="CDD" id="cd00082">
    <property type="entry name" value="HisKA"/>
    <property type="match status" value="1"/>
</dbReference>
<proteinExistence type="predicted"/>
<dbReference type="InterPro" id="IPR003594">
    <property type="entry name" value="HATPase_dom"/>
</dbReference>
<comment type="catalytic activity">
    <reaction evidence="1">
        <text>ATP + protein L-histidine = ADP + protein N-phospho-L-histidine.</text>
        <dbReference type="EC" id="2.7.13.3"/>
    </reaction>
</comment>
<dbReference type="InterPro" id="IPR005467">
    <property type="entry name" value="His_kinase_dom"/>
</dbReference>
<dbReference type="Gene3D" id="1.10.287.130">
    <property type="match status" value="1"/>
</dbReference>
<dbReference type="EC" id="2.7.13.3" evidence="2"/>
<feature type="domain" description="Histidine kinase" evidence="4">
    <location>
        <begin position="157"/>
        <end position="372"/>
    </location>
</feature>
<dbReference type="Proteomes" id="UP000601990">
    <property type="component" value="Unassembled WGS sequence"/>
</dbReference>
<dbReference type="InterPro" id="IPR036097">
    <property type="entry name" value="HisK_dim/P_sf"/>
</dbReference>
<evidence type="ECO:0000256" key="3">
    <source>
        <dbReference type="ARBA" id="ARBA00022553"/>
    </source>
</evidence>
<sequence>MKLSTFILDNIEPILKQWEEFARSLQPGRLMTVTALRDDAERMLQFIAADIETPQSRAQQRQKSIGRGLQLADRADSAAHDHGKARAVDHFTFSEMVSEYRALRAAVTRMWLDSAGVDAESVAQLVRFNEAVDQVLAESVVRFATTLERESDLFTASIGHDLRNPLNSIVSSSEMLAQSTLLPDPERAAAKRIANSALRMAGMLAELQDFSRSRLHGLIHLSLEHADVAQICKDVMAEIAATHPTYSLGFVESGDTAAIVDRKRIGQLISNLVGNAVQHGTPSGTICVSAQGGEQHVRIEVHNEGPKIDPARLKDIFEPLHRAPSEAPRAPGSLGLGLYIVRRIAVAHGGTVSVTSTETDGTTFVVVIPRTPKN</sequence>
<keyword evidence="5" id="KW-0418">Kinase</keyword>
<dbReference type="RefSeq" id="WP_169200333.1">
    <property type="nucleotide sequence ID" value="NZ_WTVH02000001.1"/>
</dbReference>
<dbReference type="Pfam" id="PF02518">
    <property type="entry name" value="HATPase_c"/>
    <property type="match status" value="1"/>
</dbReference>
<evidence type="ECO:0000259" key="4">
    <source>
        <dbReference type="PROSITE" id="PS50109"/>
    </source>
</evidence>
<dbReference type="InterPro" id="IPR004358">
    <property type="entry name" value="Sig_transdc_His_kin-like_C"/>
</dbReference>
<dbReference type="InterPro" id="IPR003661">
    <property type="entry name" value="HisK_dim/P_dom"/>
</dbReference>